<dbReference type="PANTHER" id="PTHR40394:SF2">
    <property type="entry name" value="QUINOL:CYTOCHROME C OXIDOREDUCTASE MEMBRANE PROTEIN"/>
    <property type="match status" value="1"/>
</dbReference>
<reference evidence="2 3" key="1">
    <citation type="submission" date="2017-08" db="EMBL/GenBank/DDBJ databases">
        <title>Infants hospitalized years apart are colonized by the same room-sourced microbial strains.</title>
        <authorList>
            <person name="Brooks B."/>
            <person name="Olm M.R."/>
            <person name="Firek B.A."/>
            <person name="Baker R."/>
            <person name="Thomas B.C."/>
            <person name="Morowitz M.J."/>
            <person name="Banfield J.F."/>
        </authorList>
    </citation>
    <scope>NUCLEOTIDE SEQUENCE [LARGE SCALE GENOMIC DNA]</scope>
    <source>
        <strain evidence="2">S2_003_000_R2_14</strain>
    </source>
</reference>
<feature type="transmembrane region" description="Helical" evidence="1">
    <location>
        <begin position="101"/>
        <end position="121"/>
    </location>
</feature>
<evidence type="ECO:0000256" key="1">
    <source>
        <dbReference type="SAM" id="Phobius"/>
    </source>
</evidence>
<protein>
    <submittedName>
        <fullName evidence="2">DUF3341 domain-containing protein</fullName>
    </submittedName>
</protein>
<accession>A0A2W5TEM0</accession>
<dbReference type="EMBL" id="QFQP01000010">
    <property type="protein sequence ID" value="PZR13212.1"/>
    <property type="molecule type" value="Genomic_DNA"/>
</dbReference>
<dbReference type="PANTHER" id="PTHR40394">
    <property type="entry name" value="LIPOPROTEIN-RELATED"/>
    <property type="match status" value="1"/>
</dbReference>
<gene>
    <name evidence="2" type="ORF">DI536_13060</name>
</gene>
<dbReference type="AlphaFoldDB" id="A0A2W5TEM0"/>
<evidence type="ECO:0000313" key="2">
    <source>
        <dbReference type="EMBL" id="PZR13212.1"/>
    </source>
</evidence>
<comment type="caution">
    <text evidence="2">The sequence shown here is derived from an EMBL/GenBank/DDBJ whole genome shotgun (WGS) entry which is preliminary data.</text>
</comment>
<dbReference type="Proteomes" id="UP000249061">
    <property type="component" value="Unassembled WGS sequence"/>
</dbReference>
<dbReference type="Pfam" id="PF11821">
    <property type="entry name" value="ActD"/>
    <property type="match status" value="1"/>
</dbReference>
<proteinExistence type="predicted"/>
<sequence length="178" mass="19649">MSNTKLWGVLAQYENPHAVYKACEQVRDAGYKQWDACTPFPVHGLEKAMGAPASKLPWIVLACGLTGSTFMLFFESWAMGSSYPMIVGGKPLFSLPAFVPVWYEFTVLSSCVSCFLANWILNGLPRPHHPAFASKAFERVTDDKFFIMIEATDPAFDLEKTKALLSGAGATMVEELEP</sequence>
<organism evidence="2 3">
    <name type="scientific">Archangium gephyra</name>
    <dbReference type="NCBI Taxonomy" id="48"/>
    <lineage>
        <taxon>Bacteria</taxon>
        <taxon>Pseudomonadati</taxon>
        <taxon>Myxococcota</taxon>
        <taxon>Myxococcia</taxon>
        <taxon>Myxococcales</taxon>
        <taxon>Cystobacterineae</taxon>
        <taxon>Archangiaceae</taxon>
        <taxon>Archangium</taxon>
    </lineage>
</organism>
<keyword evidence="1" id="KW-0472">Membrane</keyword>
<evidence type="ECO:0000313" key="3">
    <source>
        <dbReference type="Proteomes" id="UP000249061"/>
    </source>
</evidence>
<dbReference type="InterPro" id="IPR021776">
    <property type="entry name" value="ActD"/>
</dbReference>
<keyword evidence="1" id="KW-0812">Transmembrane</keyword>
<name>A0A2W5TEM0_9BACT</name>
<feature type="transmembrane region" description="Helical" evidence="1">
    <location>
        <begin position="56"/>
        <end position="74"/>
    </location>
</feature>
<keyword evidence="1" id="KW-1133">Transmembrane helix</keyword>